<evidence type="ECO:0000256" key="3">
    <source>
        <dbReference type="ARBA" id="ARBA00022475"/>
    </source>
</evidence>
<feature type="transmembrane region" description="Helical" evidence="8">
    <location>
        <begin position="638"/>
        <end position="662"/>
    </location>
</feature>
<evidence type="ECO:0000256" key="4">
    <source>
        <dbReference type="ARBA" id="ARBA00022692"/>
    </source>
</evidence>
<evidence type="ECO:0000313" key="10">
    <source>
        <dbReference type="EMBL" id="NYI04007.1"/>
    </source>
</evidence>
<keyword evidence="11" id="KW-1185">Reference proteome</keyword>
<dbReference type="RefSeq" id="WP_179812975.1">
    <property type="nucleotide sequence ID" value="NZ_JACBZD010000001.1"/>
</dbReference>
<keyword evidence="4 8" id="KW-0812">Transmembrane</keyword>
<feature type="transmembrane region" description="Helical" evidence="8">
    <location>
        <begin position="318"/>
        <end position="340"/>
    </location>
</feature>
<comment type="caution">
    <text evidence="10">The sequence shown here is derived from an EMBL/GenBank/DDBJ whole genome shotgun (WGS) entry which is preliminary data.</text>
</comment>
<reference evidence="10 11" key="1">
    <citation type="submission" date="2020-07" db="EMBL/GenBank/DDBJ databases">
        <title>Sequencing the genomes of 1000 actinobacteria strains.</title>
        <authorList>
            <person name="Klenk H.-P."/>
        </authorList>
    </citation>
    <scope>NUCLEOTIDE SEQUENCE [LARGE SCALE GENOMIC DNA]</scope>
    <source>
        <strain evidence="10 11">DSM 42178</strain>
    </source>
</reference>
<gene>
    <name evidence="10" type="ORF">FHU37_000950</name>
</gene>
<dbReference type="PANTHER" id="PTHR33406">
    <property type="entry name" value="MEMBRANE PROTEIN MJ1562-RELATED"/>
    <property type="match status" value="1"/>
</dbReference>
<comment type="subcellular location">
    <subcellularLocation>
        <location evidence="1">Cell membrane</location>
        <topology evidence="1">Multi-pass membrane protein</topology>
    </subcellularLocation>
</comment>
<feature type="transmembrane region" description="Helical" evidence="8">
    <location>
        <begin position="557"/>
        <end position="578"/>
    </location>
</feature>
<feature type="domain" description="SSD" evidence="9">
    <location>
        <begin position="207"/>
        <end position="339"/>
    </location>
</feature>
<dbReference type="InterPro" id="IPR050545">
    <property type="entry name" value="Mycobact_MmpL"/>
</dbReference>
<feature type="transmembrane region" description="Helical" evidence="8">
    <location>
        <begin position="210"/>
        <end position="230"/>
    </location>
</feature>
<feature type="transmembrane region" description="Helical" evidence="8">
    <location>
        <begin position="236"/>
        <end position="260"/>
    </location>
</feature>
<evidence type="ECO:0000259" key="9">
    <source>
        <dbReference type="PROSITE" id="PS50156"/>
    </source>
</evidence>
<evidence type="ECO:0000313" key="11">
    <source>
        <dbReference type="Proteomes" id="UP000567795"/>
    </source>
</evidence>
<dbReference type="Proteomes" id="UP000567795">
    <property type="component" value="Unassembled WGS sequence"/>
</dbReference>
<dbReference type="InterPro" id="IPR004869">
    <property type="entry name" value="MMPL_dom"/>
</dbReference>
<feature type="transmembrane region" description="Helical" evidence="8">
    <location>
        <begin position="598"/>
        <end position="617"/>
    </location>
</feature>
<evidence type="ECO:0000256" key="8">
    <source>
        <dbReference type="SAM" id="Phobius"/>
    </source>
</evidence>
<dbReference type="EMBL" id="JACBZD010000001">
    <property type="protein sequence ID" value="NYI04007.1"/>
    <property type="molecule type" value="Genomic_DNA"/>
</dbReference>
<name>A0A852ZR92_9ACTN</name>
<evidence type="ECO:0000256" key="7">
    <source>
        <dbReference type="SAM" id="MobiDB-lite"/>
    </source>
</evidence>
<dbReference type="PANTHER" id="PTHR33406:SF11">
    <property type="entry name" value="MEMBRANE PROTEIN SCO6666-RELATED"/>
    <property type="match status" value="1"/>
</dbReference>
<protein>
    <submittedName>
        <fullName evidence="10">RND superfamily putative drug exporter</fullName>
    </submittedName>
</protein>
<dbReference type="GO" id="GO:0005886">
    <property type="term" value="C:plasma membrane"/>
    <property type="evidence" value="ECO:0007669"/>
    <property type="project" value="UniProtKB-SubCell"/>
</dbReference>
<feature type="transmembrane region" description="Helical" evidence="8">
    <location>
        <begin position="668"/>
        <end position="692"/>
    </location>
</feature>
<dbReference type="Gene3D" id="1.20.1640.10">
    <property type="entry name" value="Multidrug efflux transporter AcrB transmembrane domain"/>
    <property type="match status" value="2"/>
</dbReference>
<feature type="region of interest" description="Disordered" evidence="7">
    <location>
        <begin position="728"/>
        <end position="749"/>
    </location>
</feature>
<organism evidence="10 11">
    <name type="scientific">Allostreptomyces psammosilenae</name>
    <dbReference type="NCBI Taxonomy" id="1892865"/>
    <lineage>
        <taxon>Bacteria</taxon>
        <taxon>Bacillati</taxon>
        <taxon>Actinomycetota</taxon>
        <taxon>Actinomycetes</taxon>
        <taxon>Kitasatosporales</taxon>
        <taxon>Streptomycetaceae</taxon>
        <taxon>Allostreptomyces</taxon>
    </lineage>
</organism>
<dbReference type="Pfam" id="PF03176">
    <property type="entry name" value="MMPL"/>
    <property type="match status" value="2"/>
</dbReference>
<dbReference type="PROSITE" id="PS50156">
    <property type="entry name" value="SSD"/>
    <property type="match status" value="1"/>
</dbReference>
<keyword evidence="3" id="KW-1003">Cell membrane</keyword>
<feature type="transmembrane region" description="Helical" evidence="8">
    <location>
        <begin position="379"/>
        <end position="399"/>
    </location>
</feature>
<keyword evidence="5 8" id="KW-1133">Transmembrane helix</keyword>
<feature type="transmembrane region" description="Helical" evidence="8">
    <location>
        <begin position="530"/>
        <end position="550"/>
    </location>
</feature>
<evidence type="ECO:0000256" key="6">
    <source>
        <dbReference type="ARBA" id="ARBA00023136"/>
    </source>
</evidence>
<dbReference type="SUPFAM" id="SSF82866">
    <property type="entry name" value="Multidrug efflux transporter AcrB transmembrane domain"/>
    <property type="match status" value="2"/>
</dbReference>
<dbReference type="AlphaFoldDB" id="A0A852ZR92"/>
<evidence type="ECO:0000256" key="2">
    <source>
        <dbReference type="ARBA" id="ARBA00010157"/>
    </source>
</evidence>
<dbReference type="InterPro" id="IPR000731">
    <property type="entry name" value="SSD"/>
</dbReference>
<feature type="compositionally biased region" description="Low complexity" evidence="7">
    <location>
        <begin position="728"/>
        <end position="740"/>
    </location>
</feature>
<keyword evidence="6 8" id="KW-0472">Membrane</keyword>
<proteinExistence type="inferred from homology"/>
<feature type="transmembrane region" description="Helical" evidence="8">
    <location>
        <begin position="288"/>
        <end position="306"/>
    </location>
</feature>
<evidence type="ECO:0000256" key="5">
    <source>
        <dbReference type="ARBA" id="ARBA00022989"/>
    </source>
</evidence>
<comment type="similarity">
    <text evidence="2">Belongs to the resistance-nodulation-cell division (RND) (TC 2.A.6) family. MmpL subfamily.</text>
</comment>
<feature type="transmembrane region" description="Helical" evidence="8">
    <location>
        <begin position="184"/>
        <end position="203"/>
    </location>
</feature>
<evidence type="ECO:0000256" key="1">
    <source>
        <dbReference type="ARBA" id="ARBA00004651"/>
    </source>
</evidence>
<accession>A0A852ZR92</accession>
<sequence>MFILLGRFTYRRRRAVLIAAGVFAVLAGIWGSGVFGAMGSGGYAPPGVESVRANELLEEEFGHGENEHDVIAVYVDPTDSRTVDDPEFADAVRAALDGLPDSHVASVTSYWTEGLPASERALLVSEDRHATYATLTLEGADAAERLENYGEIVDGVRAEGGLETYLGGGFTSEHQLQELASANLATAQVISLPLLLLFLVIIFRGLVAGATPILLGIFAILGSLTLLRMLTYVTEISIFALEITILLGLGLAIDYGLFIVSRFREELARRGGDVAEALPATMATAGRTVAFSGLTVVISLCGLLLFPQPASRSFGLGGVTVVLFNIVAAVVVLPAMLAVLGQRINALRIPWPRRTVTEVVAERTGAWARLAWAIMRRPVPWLAGAIGLLLIAAAPLLSLEPGLTNHRYLPTDNEGQVSLRIIDEEFPEDGPATPVLDIAVVGGVEQAALEDYLRRLEALDAAGEAEVVRGDAELTHVTVTWQGESDDPANLQLVRDARAEEWPAGATEVLVGGEGGPALSLDSNEATLDALPWALGVVVLVTLVLLFFAFGSVILPIKAVLVAFFSLAASLGIVVWGFQDGGFASVLGFEAVGTTDLWTLGLIVIIAFGLVTDYEMFVVSRAREEYLVSGDNERAVAVGLQSTGGIISSAALLMVIVLAAMGVTATSLFLMTIGIGLTFSIVIDATIVRGVLVPATMRLLGSVNWWAPGPLRRLHDRLGISEGEAVLPPAGGVPAASGSGQERRVAARK</sequence>